<comment type="catalytic activity">
    <reaction evidence="11">
        <text>pyranose + acceptor = pyranos-2,3-diulose + reduced acceptor.</text>
        <dbReference type="EC" id="1.1.99.29"/>
    </reaction>
</comment>
<evidence type="ECO:0000313" key="17">
    <source>
        <dbReference type="EMBL" id="KAF5349692.1"/>
    </source>
</evidence>
<comment type="similarity">
    <text evidence="3">Belongs to the GMC oxidoreductase family.</text>
</comment>
<evidence type="ECO:0000256" key="10">
    <source>
        <dbReference type="ARBA" id="ARBA00033986"/>
    </source>
</evidence>
<dbReference type="EC" id="1.1.99.29" evidence="5"/>
<dbReference type="InterPro" id="IPR007867">
    <property type="entry name" value="GMC_OxRtase_C"/>
</dbReference>
<comment type="subunit">
    <text evidence="4">Monomer.</text>
</comment>
<evidence type="ECO:0000256" key="7">
    <source>
        <dbReference type="ARBA" id="ARBA00022630"/>
    </source>
</evidence>
<accession>A0A8H5FUZ5</accession>
<evidence type="ECO:0000256" key="3">
    <source>
        <dbReference type="ARBA" id="ARBA00010790"/>
    </source>
</evidence>
<dbReference type="InterPro" id="IPR036188">
    <property type="entry name" value="FAD/NAD-bd_sf"/>
</dbReference>
<keyword evidence="18" id="KW-1185">Reference proteome</keyword>
<gene>
    <name evidence="17" type="ORF">D9756_008774</name>
</gene>
<dbReference type="Pfam" id="PF00732">
    <property type="entry name" value="GMC_oxred_N"/>
    <property type="match status" value="1"/>
</dbReference>
<dbReference type="AlphaFoldDB" id="A0A8H5FUZ5"/>
<evidence type="ECO:0000256" key="11">
    <source>
        <dbReference type="ARBA" id="ARBA00034010"/>
    </source>
</evidence>
<evidence type="ECO:0000313" key="18">
    <source>
        <dbReference type="Proteomes" id="UP000559027"/>
    </source>
</evidence>
<evidence type="ECO:0000259" key="15">
    <source>
        <dbReference type="Pfam" id="PF00732"/>
    </source>
</evidence>
<keyword evidence="8" id="KW-0274">FAD</keyword>
<reference evidence="17 18" key="1">
    <citation type="journal article" date="2020" name="ISME J.">
        <title>Uncovering the hidden diversity of litter-decomposition mechanisms in mushroom-forming fungi.</title>
        <authorList>
            <person name="Floudas D."/>
            <person name="Bentzer J."/>
            <person name="Ahren D."/>
            <person name="Johansson T."/>
            <person name="Persson P."/>
            <person name="Tunlid A."/>
        </authorList>
    </citation>
    <scope>NUCLEOTIDE SEQUENCE [LARGE SCALE GENOMIC DNA]</scope>
    <source>
        <strain evidence="17 18">CBS 146.42</strain>
    </source>
</reference>
<dbReference type="EMBL" id="JAACJO010000016">
    <property type="protein sequence ID" value="KAF5349692.1"/>
    <property type="molecule type" value="Genomic_DNA"/>
</dbReference>
<evidence type="ECO:0000256" key="6">
    <source>
        <dbReference type="ARBA" id="ARBA00022525"/>
    </source>
</evidence>
<evidence type="ECO:0000256" key="13">
    <source>
        <dbReference type="ARBA" id="ARBA00034050"/>
    </source>
</evidence>
<keyword evidence="7" id="KW-0285">Flavoprotein</keyword>
<evidence type="ECO:0000259" key="16">
    <source>
        <dbReference type="Pfam" id="PF05199"/>
    </source>
</evidence>
<dbReference type="InterPro" id="IPR000172">
    <property type="entry name" value="GMC_OxRdtase_N"/>
</dbReference>
<comment type="cofactor">
    <cofactor evidence="1">
        <name>FAD</name>
        <dbReference type="ChEBI" id="CHEBI:57692"/>
    </cofactor>
</comment>
<evidence type="ECO:0000256" key="4">
    <source>
        <dbReference type="ARBA" id="ARBA00011245"/>
    </source>
</evidence>
<dbReference type="Gene3D" id="3.50.50.60">
    <property type="entry name" value="FAD/NAD(P)-binding domain"/>
    <property type="match status" value="2"/>
</dbReference>
<dbReference type="InterPro" id="IPR012132">
    <property type="entry name" value="GMC_OxRdtase"/>
</dbReference>
<evidence type="ECO:0000256" key="5">
    <source>
        <dbReference type="ARBA" id="ARBA00013177"/>
    </source>
</evidence>
<feature type="domain" description="Glucose-methanol-choline oxidoreductase N-terminal" evidence="15">
    <location>
        <begin position="33"/>
        <end position="140"/>
    </location>
</feature>
<comment type="catalytic activity">
    <reaction evidence="10">
        <text>pyranose + acceptor = pyranos-2-ulose + reduced acceptor.</text>
        <dbReference type="EC" id="1.1.99.29"/>
    </reaction>
</comment>
<dbReference type="Proteomes" id="UP000559027">
    <property type="component" value="Unassembled WGS sequence"/>
</dbReference>
<sequence>MKSERLVMDSENQSEDGHLDPSIHAWAQYTSDNNATRSSSATAYVEPSKDNLHVLLNTYVTRVLPAEGTADFRGVEFAADAQSERKQLRANKEVIIAGGVIGTPQILLNSGIGPREELDAVGVRTIVNNPSVGKNFTDQVYTNMMFNTTIQDTDFDLETALAEWNANRTGPLIMPSNLKNQIVWVRFTDNEIPFVDPTPGENSPHVEFYFSQISSHPGFTNGEVPPEAIPTVANLTTIQLALINLHPTSRGTITLNNSDPFAYPNVDPGLLSGDTDFAVLREGIKSVQRLFSAPVFAESVFGSVYPPGSLTTDEELDAFVRAEAAPYLHGGSSASMSPRGASWGVVDPDFRVKQTTGLRIVDASVLFILQPSLPSGHTQAPVYGFVERASILIAEEWR</sequence>
<evidence type="ECO:0000256" key="12">
    <source>
        <dbReference type="ARBA" id="ARBA00034029"/>
    </source>
</evidence>
<dbReference type="OrthoDB" id="269227at2759"/>
<comment type="caution">
    <text evidence="17">The sequence shown here is derived from an EMBL/GenBank/DDBJ whole genome shotgun (WGS) entry which is preliminary data.</text>
</comment>
<comment type="function">
    <text evidence="9">Catalyzes the single-oxidation or sequential double oxidation reaction of carbohydrates primarily at carbon-2 and/or carbon-3 with the concomitant reduction of the flavin. The enzyme exhibits a broad sugar substrate specificity, oxidizing different aldopyranoses to the corresponding C-1, C-2, C-3 or C-1,2, C-2,3 and C-3,4 (di)dehydro sugars with substrate-specific regioselectivity. Accepts only a narrow range of electron acceptors such as substituted benzoquinones and complexed metal ions and reacts extremely slowly with O(2) as acceptor. May play a role in the natural recycling of plant matter by oxidizing all major monosaccharides in lignocellulose and by reducing quinone compounds or reactive radical species generated during lignin depolymerization.</text>
</comment>
<feature type="domain" description="Glucose-methanol-choline oxidoreductase C-terminal" evidence="16">
    <location>
        <begin position="247"/>
        <end position="384"/>
    </location>
</feature>
<organism evidence="17 18">
    <name type="scientific">Leucocoprinus leucothites</name>
    <dbReference type="NCBI Taxonomy" id="201217"/>
    <lineage>
        <taxon>Eukaryota</taxon>
        <taxon>Fungi</taxon>
        <taxon>Dikarya</taxon>
        <taxon>Basidiomycota</taxon>
        <taxon>Agaricomycotina</taxon>
        <taxon>Agaricomycetes</taxon>
        <taxon>Agaricomycetidae</taxon>
        <taxon>Agaricales</taxon>
        <taxon>Agaricineae</taxon>
        <taxon>Agaricaceae</taxon>
        <taxon>Leucocoprinus</taxon>
    </lineage>
</organism>
<dbReference type="GO" id="GO:0050660">
    <property type="term" value="F:flavin adenine dinucleotide binding"/>
    <property type="evidence" value="ECO:0007669"/>
    <property type="project" value="InterPro"/>
</dbReference>
<evidence type="ECO:0000256" key="8">
    <source>
        <dbReference type="ARBA" id="ARBA00022827"/>
    </source>
</evidence>
<comment type="catalytic activity">
    <reaction evidence="14">
        <text>a pyranoside + acceptor = a pyranosid-3,4-diulose + reduced acceptor.</text>
        <dbReference type="EC" id="1.1.99.29"/>
    </reaction>
</comment>
<proteinExistence type="inferred from homology"/>
<dbReference type="Pfam" id="PF05199">
    <property type="entry name" value="GMC_oxred_C"/>
    <property type="match status" value="1"/>
</dbReference>
<evidence type="ECO:0000256" key="1">
    <source>
        <dbReference type="ARBA" id="ARBA00001974"/>
    </source>
</evidence>
<evidence type="ECO:0000256" key="14">
    <source>
        <dbReference type="ARBA" id="ARBA00034059"/>
    </source>
</evidence>
<evidence type="ECO:0000256" key="9">
    <source>
        <dbReference type="ARBA" id="ARBA00024699"/>
    </source>
</evidence>
<comment type="subcellular location">
    <subcellularLocation>
        <location evidence="2">Secreted</location>
    </subcellularLocation>
</comment>
<dbReference type="PANTHER" id="PTHR11552">
    <property type="entry name" value="GLUCOSE-METHANOL-CHOLINE GMC OXIDOREDUCTASE"/>
    <property type="match status" value="1"/>
</dbReference>
<comment type="catalytic activity">
    <reaction evidence="12">
        <text>pyranose + acceptor = pyranos-3-ulose + reduced acceptor.</text>
        <dbReference type="EC" id="1.1.99.29"/>
    </reaction>
</comment>
<evidence type="ECO:0000256" key="2">
    <source>
        <dbReference type="ARBA" id="ARBA00004613"/>
    </source>
</evidence>
<keyword evidence="6" id="KW-0964">Secreted</keyword>
<name>A0A8H5FUZ5_9AGAR</name>
<dbReference type="PANTHER" id="PTHR11552:SF147">
    <property type="entry name" value="CHOLINE DEHYDROGENASE, MITOCHONDRIAL"/>
    <property type="match status" value="1"/>
</dbReference>
<dbReference type="GO" id="GO:0005576">
    <property type="term" value="C:extracellular region"/>
    <property type="evidence" value="ECO:0007669"/>
    <property type="project" value="UniProtKB-SubCell"/>
</dbReference>
<protein>
    <recommendedName>
        <fullName evidence="5">pyranose dehydrogenase (acceptor)</fullName>
        <ecNumber evidence="5">1.1.99.29</ecNumber>
    </recommendedName>
</protein>
<comment type="catalytic activity">
    <reaction evidence="13">
        <text>a pyranoside + acceptor = a pyranosid-3-ulose + reduced acceptor.</text>
        <dbReference type="EC" id="1.1.99.29"/>
    </reaction>
</comment>
<dbReference type="SUPFAM" id="SSF54373">
    <property type="entry name" value="FAD-linked reductases, C-terminal domain"/>
    <property type="match status" value="1"/>
</dbReference>
<dbReference type="GO" id="GO:0033718">
    <property type="term" value="F:pyranose dehydrogenase (acceptor) activity"/>
    <property type="evidence" value="ECO:0007669"/>
    <property type="project" value="UniProtKB-EC"/>
</dbReference>
<dbReference type="SUPFAM" id="SSF51905">
    <property type="entry name" value="FAD/NAD(P)-binding domain"/>
    <property type="match status" value="1"/>
</dbReference>